<feature type="signal peptide" evidence="1">
    <location>
        <begin position="1"/>
        <end position="22"/>
    </location>
</feature>
<evidence type="ECO:0000313" key="3">
    <source>
        <dbReference type="Proteomes" id="UP000219353"/>
    </source>
</evidence>
<dbReference type="EMBL" id="OBEB01000006">
    <property type="protein sequence ID" value="SNY55383.1"/>
    <property type="molecule type" value="Genomic_DNA"/>
</dbReference>
<dbReference type="OrthoDB" id="5769983at2"/>
<keyword evidence="1" id="KW-0732">Signal</keyword>
<feature type="chain" id="PRO_5013035437" evidence="1">
    <location>
        <begin position="23"/>
        <end position="109"/>
    </location>
</feature>
<protein>
    <submittedName>
        <fullName evidence="2">Uncharacterized protein</fullName>
    </submittedName>
</protein>
<keyword evidence="3" id="KW-1185">Reference proteome</keyword>
<gene>
    <name evidence="2" type="ORF">SAMN06297280_2855</name>
</gene>
<sequence>MRSFSLLMACALFASVSLDVKADSFYQVPLTNDAREFARLENKLPAVLSYFSRQSLAELQDFYRQQLGEPDNSAMVDGRLNLYYRVNQQQVRILISEQNDWRQVDIMVQ</sequence>
<evidence type="ECO:0000313" key="2">
    <source>
        <dbReference type="EMBL" id="SNY55383.1"/>
    </source>
</evidence>
<dbReference type="RefSeq" id="WP_097112066.1">
    <property type="nucleotide sequence ID" value="NZ_OBEB01000006.1"/>
</dbReference>
<evidence type="ECO:0000256" key="1">
    <source>
        <dbReference type="SAM" id="SignalP"/>
    </source>
</evidence>
<dbReference type="Proteomes" id="UP000219353">
    <property type="component" value="Unassembled WGS sequence"/>
</dbReference>
<reference evidence="3" key="1">
    <citation type="submission" date="2017-09" db="EMBL/GenBank/DDBJ databases">
        <authorList>
            <person name="Varghese N."/>
            <person name="Submissions S."/>
        </authorList>
    </citation>
    <scope>NUCLEOTIDE SEQUENCE [LARGE SCALE GENOMIC DNA]</scope>
    <source>
        <strain evidence="3">CGMCC 1.12461</strain>
    </source>
</reference>
<organism evidence="2 3">
    <name type="scientific">Arsukibacterium tuosuense</name>
    <dbReference type="NCBI Taxonomy" id="1323745"/>
    <lineage>
        <taxon>Bacteria</taxon>
        <taxon>Pseudomonadati</taxon>
        <taxon>Pseudomonadota</taxon>
        <taxon>Gammaproteobacteria</taxon>
        <taxon>Chromatiales</taxon>
        <taxon>Chromatiaceae</taxon>
        <taxon>Arsukibacterium</taxon>
    </lineage>
</organism>
<proteinExistence type="predicted"/>
<accession>A0A285J5P3</accession>
<name>A0A285J5P3_9GAMM</name>
<dbReference type="AlphaFoldDB" id="A0A285J5P3"/>